<evidence type="ECO:0000256" key="3">
    <source>
        <dbReference type="ARBA" id="ARBA00023125"/>
    </source>
</evidence>
<dbReference type="InterPro" id="IPR036390">
    <property type="entry name" value="WH_DNA-bd_sf"/>
</dbReference>
<evidence type="ECO:0000313" key="7">
    <source>
        <dbReference type="EMBL" id="MVW60708.1"/>
    </source>
</evidence>
<evidence type="ECO:0000256" key="1">
    <source>
        <dbReference type="ARBA" id="ARBA00009437"/>
    </source>
</evidence>
<dbReference type="InterPro" id="IPR036388">
    <property type="entry name" value="WH-like_DNA-bd_sf"/>
</dbReference>
<sequence>MNLDQLEAFVHVAELSSFTRAAAILDRPQPALSRLVRQLEVDLRQNLLRRNGRGVVLTEAGKVLLEHSKGILRQVDAAQHALKNLQGTLDGDFKIGLAPSVARFATVSLVRSFHAQFPQAKITVSEGLSSYLGEWLAMGRIDAAILYDTGETPLVDKRPLFSEEMFLISRAGADVPSAIPLKALPRYPLIIPGRQHTIRTLVEMCAAERGIQLQIALEIDAVPPILDLIDEGYGHAVLPLNAILADPRQRRFRCTRIAEPGILGRMAIGTSNQHPLSRLATRAVAMLESEIIPLYEARQKHIDAYLG</sequence>
<keyword evidence="4" id="KW-0010">Activator</keyword>
<name>A0A7X3K7C7_9BURK</name>
<dbReference type="GO" id="GO:2000142">
    <property type="term" value="P:regulation of DNA-templated transcription initiation"/>
    <property type="evidence" value="ECO:0007669"/>
    <property type="project" value="TreeGrafter"/>
</dbReference>
<dbReference type="AlphaFoldDB" id="A0A7X3K7C7"/>
<protein>
    <submittedName>
        <fullName evidence="7">LysR family transcriptional regulator</fullName>
    </submittedName>
</protein>
<dbReference type="PANTHER" id="PTHR30293:SF0">
    <property type="entry name" value="NITROGEN ASSIMILATION REGULATORY PROTEIN NAC"/>
    <property type="match status" value="1"/>
</dbReference>
<dbReference type="InterPro" id="IPR005119">
    <property type="entry name" value="LysR_subst-bd"/>
</dbReference>
<dbReference type="RefSeq" id="WP_160408860.1">
    <property type="nucleotide sequence ID" value="NZ_WSES01000003.1"/>
</dbReference>
<keyword evidence="5" id="KW-0804">Transcription</keyword>
<reference evidence="7 8" key="1">
    <citation type="submission" date="2019-12" db="EMBL/GenBank/DDBJ databases">
        <authorList>
            <person name="Li C."/>
            <person name="Zhao J."/>
        </authorList>
    </citation>
    <scope>NUCLEOTIDE SEQUENCE [LARGE SCALE GENOMIC DNA]</scope>
    <source>
        <strain evidence="7 8">NEAU-DD11</strain>
    </source>
</reference>
<proteinExistence type="inferred from homology"/>
<dbReference type="Pfam" id="PF03466">
    <property type="entry name" value="LysR_substrate"/>
    <property type="match status" value="1"/>
</dbReference>
<feature type="domain" description="HTH lysR-type" evidence="6">
    <location>
        <begin position="1"/>
        <end position="58"/>
    </location>
</feature>
<dbReference type="PANTHER" id="PTHR30293">
    <property type="entry name" value="TRANSCRIPTIONAL REGULATORY PROTEIN NAC-RELATED"/>
    <property type="match status" value="1"/>
</dbReference>
<accession>A0A7X3K7C7</accession>
<dbReference type="PROSITE" id="PS50931">
    <property type="entry name" value="HTH_LYSR"/>
    <property type="match status" value="1"/>
</dbReference>
<dbReference type="Proteomes" id="UP000443353">
    <property type="component" value="Unassembled WGS sequence"/>
</dbReference>
<evidence type="ECO:0000256" key="5">
    <source>
        <dbReference type="ARBA" id="ARBA00023163"/>
    </source>
</evidence>
<comment type="similarity">
    <text evidence="1">Belongs to the LysR transcriptional regulatory family.</text>
</comment>
<dbReference type="GO" id="GO:0003700">
    <property type="term" value="F:DNA-binding transcription factor activity"/>
    <property type="evidence" value="ECO:0007669"/>
    <property type="project" value="InterPro"/>
</dbReference>
<dbReference type="SUPFAM" id="SSF46785">
    <property type="entry name" value="Winged helix' DNA-binding domain"/>
    <property type="match status" value="1"/>
</dbReference>
<keyword evidence="2" id="KW-0805">Transcription regulation</keyword>
<dbReference type="SUPFAM" id="SSF53850">
    <property type="entry name" value="Periplasmic binding protein-like II"/>
    <property type="match status" value="1"/>
</dbReference>
<dbReference type="Pfam" id="PF00126">
    <property type="entry name" value="HTH_1"/>
    <property type="match status" value="1"/>
</dbReference>
<evidence type="ECO:0000259" key="6">
    <source>
        <dbReference type="PROSITE" id="PS50931"/>
    </source>
</evidence>
<comment type="caution">
    <text evidence="7">The sequence shown here is derived from an EMBL/GenBank/DDBJ whole genome shotgun (WGS) entry which is preliminary data.</text>
</comment>
<evidence type="ECO:0000256" key="4">
    <source>
        <dbReference type="ARBA" id="ARBA00023159"/>
    </source>
</evidence>
<dbReference type="FunFam" id="1.10.10.10:FF:000001">
    <property type="entry name" value="LysR family transcriptional regulator"/>
    <property type="match status" value="1"/>
</dbReference>
<dbReference type="Gene3D" id="3.40.190.290">
    <property type="match status" value="1"/>
</dbReference>
<dbReference type="InterPro" id="IPR000847">
    <property type="entry name" value="LysR_HTH_N"/>
</dbReference>
<keyword evidence="3" id="KW-0238">DNA-binding</keyword>
<dbReference type="EMBL" id="WSES01000003">
    <property type="protein sequence ID" value="MVW60708.1"/>
    <property type="molecule type" value="Genomic_DNA"/>
</dbReference>
<gene>
    <name evidence="7" type="ORF">GPY61_12285</name>
</gene>
<evidence type="ECO:0000256" key="2">
    <source>
        <dbReference type="ARBA" id="ARBA00023015"/>
    </source>
</evidence>
<organism evidence="7 8">
    <name type="scientific">Massilia cellulosiltytica</name>
    <dbReference type="NCBI Taxonomy" id="2683234"/>
    <lineage>
        <taxon>Bacteria</taxon>
        <taxon>Pseudomonadati</taxon>
        <taxon>Pseudomonadota</taxon>
        <taxon>Betaproteobacteria</taxon>
        <taxon>Burkholderiales</taxon>
        <taxon>Oxalobacteraceae</taxon>
        <taxon>Telluria group</taxon>
        <taxon>Massilia</taxon>
    </lineage>
</organism>
<dbReference type="GO" id="GO:0003677">
    <property type="term" value="F:DNA binding"/>
    <property type="evidence" value="ECO:0007669"/>
    <property type="project" value="UniProtKB-KW"/>
</dbReference>
<keyword evidence="8" id="KW-1185">Reference proteome</keyword>
<dbReference type="Gene3D" id="1.10.10.10">
    <property type="entry name" value="Winged helix-like DNA-binding domain superfamily/Winged helix DNA-binding domain"/>
    <property type="match status" value="1"/>
</dbReference>
<evidence type="ECO:0000313" key="8">
    <source>
        <dbReference type="Proteomes" id="UP000443353"/>
    </source>
</evidence>